<proteinExistence type="predicted"/>
<gene>
    <name evidence="1" type="ORF">PR048_006285</name>
</gene>
<reference evidence="1 2" key="1">
    <citation type="submission" date="2023-02" db="EMBL/GenBank/DDBJ databases">
        <title>LHISI_Scaffold_Assembly.</title>
        <authorList>
            <person name="Stuart O.P."/>
            <person name="Cleave R."/>
            <person name="Magrath M.J.L."/>
            <person name="Mikheyev A.S."/>
        </authorList>
    </citation>
    <scope>NUCLEOTIDE SEQUENCE [LARGE SCALE GENOMIC DNA]</scope>
    <source>
        <strain evidence="1">Daus_M_001</strain>
        <tissue evidence="1">Leg muscle</tissue>
    </source>
</reference>
<comment type="caution">
    <text evidence="1">The sequence shown here is derived from an EMBL/GenBank/DDBJ whole genome shotgun (WGS) entry which is preliminary data.</text>
</comment>
<dbReference type="Proteomes" id="UP001159363">
    <property type="component" value="Chromosome 2"/>
</dbReference>
<organism evidence="1 2">
    <name type="scientific">Dryococelus australis</name>
    <dbReference type="NCBI Taxonomy" id="614101"/>
    <lineage>
        <taxon>Eukaryota</taxon>
        <taxon>Metazoa</taxon>
        <taxon>Ecdysozoa</taxon>
        <taxon>Arthropoda</taxon>
        <taxon>Hexapoda</taxon>
        <taxon>Insecta</taxon>
        <taxon>Pterygota</taxon>
        <taxon>Neoptera</taxon>
        <taxon>Polyneoptera</taxon>
        <taxon>Phasmatodea</taxon>
        <taxon>Verophasmatodea</taxon>
        <taxon>Anareolatae</taxon>
        <taxon>Phasmatidae</taxon>
        <taxon>Eurycanthinae</taxon>
        <taxon>Dryococelus</taxon>
    </lineage>
</organism>
<keyword evidence="2" id="KW-1185">Reference proteome</keyword>
<protein>
    <submittedName>
        <fullName evidence="1">Uncharacterized protein</fullName>
    </submittedName>
</protein>
<evidence type="ECO:0000313" key="2">
    <source>
        <dbReference type="Proteomes" id="UP001159363"/>
    </source>
</evidence>
<dbReference type="EMBL" id="JARBHB010000002">
    <property type="protein sequence ID" value="KAJ8893685.1"/>
    <property type="molecule type" value="Genomic_DNA"/>
</dbReference>
<name>A0ABQ9IAI3_9NEOP</name>
<sequence>MASETKCALQELKKIAAHAQSCPCNNLSLNNSLTDSSKVVSCRNASRTVKKIVSLWVLLFKVFTKPVGSKGSRGTFSSKRYRLLRFATL</sequence>
<accession>A0ABQ9IAI3</accession>
<evidence type="ECO:0000313" key="1">
    <source>
        <dbReference type="EMBL" id="KAJ8893685.1"/>
    </source>
</evidence>